<evidence type="ECO:0000313" key="2">
    <source>
        <dbReference type="EMBL" id="EDV45427.2"/>
    </source>
</evidence>
<evidence type="ECO:0000313" key="3">
    <source>
        <dbReference type="Proteomes" id="UP000008711"/>
    </source>
</evidence>
<dbReference type="HOGENOM" id="CLU_1139032_0_0_1"/>
<dbReference type="EMBL" id="CH954183">
    <property type="protein sequence ID" value="EDV45427.2"/>
    <property type="molecule type" value="Genomic_DNA"/>
</dbReference>
<proteinExistence type="predicted"/>
<gene>
    <name evidence="2" type="primary">Dere\GG12722</name>
    <name evidence="2" type="synonym">dere_GLEANR_12786</name>
    <name evidence="2" type="synonym">GG12722</name>
    <name evidence="2" type="ORF">Dere_GG12722</name>
</gene>
<feature type="compositionally biased region" description="Low complexity" evidence="1">
    <location>
        <begin position="33"/>
        <end position="45"/>
    </location>
</feature>
<reference evidence="2 3" key="1">
    <citation type="journal article" date="2007" name="Nature">
        <title>Evolution of genes and genomes on the Drosophila phylogeny.</title>
        <authorList>
            <consortium name="Drosophila 12 Genomes Consortium"/>
            <person name="Clark A.G."/>
            <person name="Eisen M.B."/>
            <person name="Smith D.R."/>
            <person name="Bergman C.M."/>
            <person name="Oliver B."/>
            <person name="Markow T.A."/>
            <person name="Kaufman T.C."/>
            <person name="Kellis M."/>
            <person name="Gelbart W."/>
            <person name="Iyer V.N."/>
            <person name="Pollard D.A."/>
            <person name="Sackton T.B."/>
            <person name="Larracuente A.M."/>
            <person name="Singh N.D."/>
            <person name="Abad J.P."/>
            <person name="Abt D.N."/>
            <person name="Adryan B."/>
            <person name="Aguade M."/>
            <person name="Akashi H."/>
            <person name="Anderson W.W."/>
            <person name="Aquadro C.F."/>
            <person name="Ardell D.H."/>
            <person name="Arguello R."/>
            <person name="Artieri C.G."/>
            <person name="Barbash D.A."/>
            <person name="Barker D."/>
            <person name="Barsanti P."/>
            <person name="Batterham P."/>
            <person name="Batzoglou S."/>
            <person name="Begun D."/>
            <person name="Bhutkar A."/>
            <person name="Blanco E."/>
            <person name="Bosak S.A."/>
            <person name="Bradley R.K."/>
            <person name="Brand A.D."/>
            <person name="Brent M.R."/>
            <person name="Brooks A.N."/>
            <person name="Brown R.H."/>
            <person name="Butlin R.K."/>
            <person name="Caggese C."/>
            <person name="Calvi B.R."/>
            <person name="Bernardo de Carvalho A."/>
            <person name="Caspi A."/>
            <person name="Castrezana S."/>
            <person name="Celniker S.E."/>
            <person name="Chang J.L."/>
            <person name="Chapple C."/>
            <person name="Chatterji S."/>
            <person name="Chinwalla A."/>
            <person name="Civetta A."/>
            <person name="Clifton S.W."/>
            <person name="Comeron J.M."/>
            <person name="Costello J.C."/>
            <person name="Coyne J.A."/>
            <person name="Daub J."/>
            <person name="David R.G."/>
            <person name="Delcher A.L."/>
            <person name="Delehaunty K."/>
            <person name="Do C.B."/>
            <person name="Ebling H."/>
            <person name="Edwards K."/>
            <person name="Eickbush T."/>
            <person name="Evans J.D."/>
            <person name="Filipski A."/>
            <person name="Findeiss S."/>
            <person name="Freyhult E."/>
            <person name="Fulton L."/>
            <person name="Fulton R."/>
            <person name="Garcia A.C."/>
            <person name="Gardiner A."/>
            <person name="Garfield D.A."/>
            <person name="Garvin B.E."/>
            <person name="Gibson G."/>
            <person name="Gilbert D."/>
            <person name="Gnerre S."/>
            <person name="Godfrey J."/>
            <person name="Good R."/>
            <person name="Gotea V."/>
            <person name="Gravely B."/>
            <person name="Greenberg A.J."/>
            <person name="Griffiths-Jones S."/>
            <person name="Gross S."/>
            <person name="Guigo R."/>
            <person name="Gustafson E.A."/>
            <person name="Haerty W."/>
            <person name="Hahn M.W."/>
            <person name="Halligan D.L."/>
            <person name="Halpern A.L."/>
            <person name="Halter G.M."/>
            <person name="Han M.V."/>
            <person name="Heger A."/>
            <person name="Hillier L."/>
            <person name="Hinrichs A.S."/>
            <person name="Holmes I."/>
            <person name="Hoskins R.A."/>
            <person name="Hubisz M.J."/>
            <person name="Hultmark D."/>
            <person name="Huntley M.A."/>
            <person name="Jaffe D.B."/>
            <person name="Jagadeeshan S."/>
            <person name="Jeck W.R."/>
            <person name="Johnson J."/>
            <person name="Jones C.D."/>
            <person name="Jordan W.C."/>
            <person name="Karpen G.H."/>
            <person name="Kataoka E."/>
            <person name="Keightley P.D."/>
            <person name="Kheradpour P."/>
            <person name="Kirkness E.F."/>
            <person name="Koerich L.B."/>
            <person name="Kristiansen K."/>
            <person name="Kudrna D."/>
            <person name="Kulathinal R.J."/>
            <person name="Kumar S."/>
            <person name="Kwok R."/>
            <person name="Lander E."/>
            <person name="Langley C.H."/>
            <person name="Lapoint R."/>
            <person name="Lazzaro B.P."/>
            <person name="Lee S.J."/>
            <person name="Levesque L."/>
            <person name="Li R."/>
            <person name="Lin C.F."/>
            <person name="Lin M.F."/>
            <person name="Lindblad-Toh K."/>
            <person name="Llopart A."/>
            <person name="Long M."/>
            <person name="Low L."/>
            <person name="Lozovsky E."/>
            <person name="Lu J."/>
            <person name="Luo M."/>
            <person name="Machado C.A."/>
            <person name="Makalowski W."/>
            <person name="Marzo M."/>
            <person name="Matsuda M."/>
            <person name="Matzkin L."/>
            <person name="McAllister B."/>
            <person name="McBride C.S."/>
            <person name="McKernan B."/>
            <person name="McKernan K."/>
            <person name="Mendez-Lago M."/>
            <person name="Minx P."/>
            <person name="Mollenhauer M.U."/>
            <person name="Montooth K."/>
            <person name="Mount S.M."/>
            <person name="Mu X."/>
            <person name="Myers E."/>
            <person name="Negre B."/>
            <person name="Newfeld S."/>
            <person name="Nielsen R."/>
            <person name="Noor M.A."/>
            <person name="O'Grady P."/>
            <person name="Pachter L."/>
            <person name="Papaceit M."/>
            <person name="Parisi M.J."/>
            <person name="Parisi M."/>
            <person name="Parts L."/>
            <person name="Pedersen J.S."/>
            <person name="Pesole G."/>
            <person name="Phillippy A.M."/>
            <person name="Ponting C.P."/>
            <person name="Pop M."/>
            <person name="Porcelli D."/>
            <person name="Powell J.R."/>
            <person name="Prohaska S."/>
            <person name="Pruitt K."/>
            <person name="Puig M."/>
            <person name="Quesneville H."/>
            <person name="Ram K.R."/>
            <person name="Rand D."/>
            <person name="Rasmussen M.D."/>
            <person name="Reed L.K."/>
            <person name="Reenan R."/>
            <person name="Reily A."/>
            <person name="Remington K.A."/>
            <person name="Rieger T.T."/>
            <person name="Ritchie M.G."/>
            <person name="Robin C."/>
            <person name="Rogers Y.H."/>
            <person name="Rohde C."/>
            <person name="Rozas J."/>
            <person name="Rubenfield M.J."/>
            <person name="Ruiz A."/>
            <person name="Russo S."/>
            <person name="Salzberg S.L."/>
            <person name="Sanchez-Gracia A."/>
            <person name="Saranga D.J."/>
            <person name="Sato H."/>
            <person name="Schaeffer S.W."/>
            <person name="Schatz M.C."/>
            <person name="Schlenke T."/>
            <person name="Schwartz R."/>
            <person name="Segarra C."/>
            <person name="Singh R.S."/>
            <person name="Sirot L."/>
            <person name="Sirota M."/>
            <person name="Sisneros N.B."/>
            <person name="Smith C.D."/>
            <person name="Smith T.F."/>
            <person name="Spieth J."/>
            <person name="Stage D.E."/>
            <person name="Stark A."/>
            <person name="Stephan W."/>
            <person name="Strausberg R.L."/>
            <person name="Strempel S."/>
            <person name="Sturgill D."/>
            <person name="Sutton G."/>
            <person name="Sutton G.G."/>
            <person name="Tao W."/>
            <person name="Teichmann S."/>
            <person name="Tobari Y.N."/>
            <person name="Tomimura Y."/>
            <person name="Tsolas J.M."/>
            <person name="Valente V.L."/>
            <person name="Venter E."/>
            <person name="Venter J.C."/>
            <person name="Vicario S."/>
            <person name="Vieira F.G."/>
            <person name="Vilella A.J."/>
            <person name="Villasante A."/>
            <person name="Walenz B."/>
            <person name="Wang J."/>
            <person name="Wasserman M."/>
            <person name="Watts T."/>
            <person name="Wilson D."/>
            <person name="Wilson R.K."/>
            <person name="Wing R.A."/>
            <person name="Wolfner M.F."/>
            <person name="Wong A."/>
            <person name="Wong G.K."/>
            <person name="Wu C.I."/>
            <person name="Wu G."/>
            <person name="Yamamoto D."/>
            <person name="Yang H.P."/>
            <person name="Yang S.P."/>
            <person name="Yorke J.A."/>
            <person name="Yoshida K."/>
            <person name="Zdobnov E."/>
            <person name="Zhang P."/>
            <person name="Zhang Y."/>
            <person name="Zimin A.V."/>
            <person name="Baldwin J."/>
            <person name="Abdouelleil A."/>
            <person name="Abdulkadir J."/>
            <person name="Abebe A."/>
            <person name="Abera B."/>
            <person name="Abreu J."/>
            <person name="Acer S.C."/>
            <person name="Aftuck L."/>
            <person name="Alexander A."/>
            <person name="An P."/>
            <person name="Anderson E."/>
            <person name="Anderson S."/>
            <person name="Arachi H."/>
            <person name="Azer M."/>
            <person name="Bachantsang P."/>
            <person name="Barry A."/>
            <person name="Bayul T."/>
            <person name="Berlin A."/>
            <person name="Bessette D."/>
            <person name="Bloom T."/>
            <person name="Blye J."/>
            <person name="Boguslavskiy L."/>
            <person name="Bonnet C."/>
            <person name="Boukhgalter B."/>
            <person name="Bourzgui I."/>
            <person name="Brown A."/>
            <person name="Cahill P."/>
            <person name="Channer S."/>
            <person name="Cheshatsang Y."/>
            <person name="Chuda L."/>
            <person name="Citroen M."/>
            <person name="Collymore A."/>
            <person name="Cooke P."/>
            <person name="Costello M."/>
            <person name="D'Aco K."/>
            <person name="Daza R."/>
            <person name="De Haan G."/>
            <person name="DeGray S."/>
            <person name="DeMaso C."/>
            <person name="Dhargay N."/>
            <person name="Dooley K."/>
            <person name="Dooley E."/>
            <person name="Doricent M."/>
            <person name="Dorje P."/>
            <person name="Dorjee K."/>
            <person name="Dupes A."/>
            <person name="Elong R."/>
            <person name="Falk J."/>
            <person name="Farina A."/>
            <person name="Faro S."/>
            <person name="Ferguson D."/>
            <person name="Fisher S."/>
            <person name="Foley C.D."/>
            <person name="Franke A."/>
            <person name="Friedrich D."/>
            <person name="Gadbois L."/>
            <person name="Gearin G."/>
            <person name="Gearin C.R."/>
            <person name="Giannoukos G."/>
            <person name="Goode T."/>
            <person name="Graham J."/>
            <person name="Grandbois E."/>
            <person name="Grewal S."/>
            <person name="Gyaltsen K."/>
            <person name="Hafez N."/>
            <person name="Hagos B."/>
            <person name="Hall J."/>
            <person name="Henson C."/>
            <person name="Hollinger A."/>
            <person name="Honan T."/>
            <person name="Huard M.D."/>
            <person name="Hughes L."/>
            <person name="Hurhula B."/>
            <person name="Husby M.E."/>
            <person name="Kamat A."/>
            <person name="Kanga B."/>
            <person name="Kashin S."/>
            <person name="Khazanovich D."/>
            <person name="Kisner P."/>
            <person name="Lance K."/>
            <person name="Lara M."/>
            <person name="Lee W."/>
            <person name="Lennon N."/>
            <person name="Letendre F."/>
            <person name="LeVine R."/>
            <person name="Lipovsky A."/>
            <person name="Liu X."/>
            <person name="Liu J."/>
            <person name="Liu S."/>
            <person name="Lokyitsang T."/>
            <person name="Lokyitsang Y."/>
            <person name="Lubonja R."/>
            <person name="Lui A."/>
            <person name="MacDonald P."/>
            <person name="Magnisalis V."/>
            <person name="Maru K."/>
            <person name="Matthews C."/>
            <person name="McCusker W."/>
            <person name="McDonough S."/>
            <person name="Mehta T."/>
            <person name="Meldrim J."/>
            <person name="Meneus L."/>
            <person name="Mihai O."/>
            <person name="Mihalev A."/>
            <person name="Mihova T."/>
            <person name="Mittelman R."/>
            <person name="Mlenga V."/>
            <person name="Montmayeur A."/>
            <person name="Mulrain L."/>
            <person name="Navidi A."/>
            <person name="Naylor J."/>
            <person name="Negash T."/>
            <person name="Nguyen T."/>
            <person name="Nguyen N."/>
            <person name="Nicol R."/>
            <person name="Norbu C."/>
            <person name="Norbu N."/>
            <person name="Novod N."/>
            <person name="O'Neill B."/>
            <person name="Osman S."/>
            <person name="Markiewicz E."/>
            <person name="Oyono O.L."/>
            <person name="Patti C."/>
            <person name="Phunkhang P."/>
            <person name="Pierre F."/>
            <person name="Priest M."/>
            <person name="Raghuraman S."/>
            <person name="Rege F."/>
            <person name="Reyes R."/>
            <person name="Rise C."/>
            <person name="Rogov P."/>
            <person name="Ross K."/>
            <person name="Ryan E."/>
            <person name="Settipalli S."/>
            <person name="Shea T."/>
            <person name="Sherpa N."/>
            <person name="Shi L."/>
            <person name="Shih D."/>
            <person name="Sparrow T."/>
            <person name="Spaulding J."/>
            <person name="Stalker J."/>
            <person name="Stange-Thomann N."/>
            <person name="Stavropoulos S."/>
            <person name="Stone C."/>
            <person name="Strader C."/>
            <person name="Tesfaye S."/>
            <person name="Thomson T."/>
            <person name="Thoulutsang Y."/>
            <person name="Thoulutsang D."/>
            <person name="Topham K."/>
            <person name="Topping I."/>
            <person name="Tsamla T."/>
            <person name="Vassiliev H."/>
            <person name="Vo A."/>
            <person name="Wangchuk T."/>
            <person name="Wangdi T."/>
            <person name="Weiand M."/>
            <person name="Wilkinson J."/>
            <person name="Wilson A."/>
            <person name="Yadav S."/>
            <person name="Young G."/>
            <person name="Yu Q."/>
            <person name="Zembek L."/>
            <person name="Zhong D."/>
            <person name="Zimmer A."/>
            <person name="Zwirko Z."/>
            <person name="Jaffe D.B."/>
            <person name="Alvarez P."/>
            <person name="Brockman W."/>
            <person name="Butler J."/>
            <person name="Chin C."/>
            <person name="Gnerre S."/>
            <person name="Grabherr M."/>
            <person name="Kleber M."/>
            <person name="Mauceli E."/>
            <person name="MacCallum I."/>
        </authorList>
    </citation>
    <scope>NUCLEOTIDE SEQUENCE [LARGE SCALE GENOMIC DNA]</scope>
    <source>
        <strain evidence="2 3">TSC#14021-0224.01</strain>
    </source>
</reference>
<reference evidence="2 3" key="2">
    <citation type="journal article" date="2008" name="Bioinformatics">
        <title>Assembly reconciliation.</title>
        <authorList>
            <person name="Zimin A.V."/>
            <person name="Smith D.R."/>
            <person name="Sutton G."/>
            <person name="Yorke J.A."/>
        </authorList>
    </citation>
    <scope>NUCLEOTIDE SEQUENCE [LARGE SCALE GENOMIC DNA]</scope>
    <source>
        <strain evidence="2 3">TSC#14021-0224.01</strain>
    </source>
</reference>
<dbReference type="AlphaFoldDB" id="B3P9D1"/>
<keyword evidence="3" id="KW-1185">Reference proteome</keyword>
<protein>
    <submittedName>
        <fullName evidence="2">Uncharacterized protein</fullName>
    </submittedName>
</protein>
<organism evidence="2 3">
    <name type="scientific">Drosophila erecta</name>
    <name type="common">Fruit fly</name>
    <dbReference type="NCBI Taxonomy" id="7220"/>
    <lineage>
        <taxon>Eukaryota</taxon>
        <taxon>Metazoa</taxon>
        <taxon>Ecdysozoa</taxon>
        <taxon>Arthropoda</taxon>
        <taxon>Hexapoda</taxon>
        <taxon>Insecta</taxon>
        <taxon>Pterygota</taxon>
        <taxon>Neoptera</taxon>
        <taxon>Endopterygota</taxon>
        <taxon>Diptera</taxon>
        <taxon>Brachycera</taxon>
        <taxon>Muscomorpha</taxon>
        <taxon>Ephydroidea</taxon>
        <taxon>Drosophilidae</taxon>
        <taxon>Drosophila</taxon>
        <taxon>Sophophora</taxon>
    </lineage>
</organism>
<dbReference type="eggNOG" id="ENOG502SXQH">
    <property type="taxonomic scope" value="Eukaryota"/>
</dbReference>
<feature type="region of interest" description="Disordered" evidence="1">
    <location>
        <begin position="31"/>
        <end position="62"/>
    </location>
</feature>
<accession>B3P9D1</accession>
<sequence>MSINKLLEPGDVIKQGATNITTDLKQPTACTFTSKSTSVSGKTTKNPSQPSKQESLLKKRNPVVPPILKSAQEMRADRRNPIVHDVMNWSPYSEKIQALVQSCAANQVVIQFWPT</sequence>
<evidence type="ECO:0000256" key="1">
    <source>
        <dbReference type="SAM" id="MobiDB-lite"/>
    </source>
</evidence>
<name>B3P9D1_DROER</name>
<dbReference type="Proteomes" id="UP000008711">
    <property type="component" value="Unassembled WGS sequence"/>
</dbReference>